<dbReference type="EMBL" id="JADLRE010000005">
    <property type="protein sequence ID" value="MBF6225063.1"/>
    <property type="molecule type" value="Genomic_DNA"/>
</dbReference>
<comment type="caution">
    <text evidence="2">The sequence shown here is derived from an EMBL/GenBank/DDBJ whole genome shotgun (WGS) entry which is preliminary data.</text>
</comment>
<evidence type="ECO:0000313" key="2">
    <source>
        <dbReference type="EMBL" id="MBF6225063.1"/>
    </source>
</evidence>
<name>A0ABS0C6C7_9NOCA</name>
<evidence type="ECO:0000256" key="1">
    <source>
        <dbReference type="SAM" id="MobiDB-lite"/>
    </source>
</evidence>
<dbReference type="RefSeq" id="WP_195032369.1">
    <property type="nucleotide sequence ID" value="NZ_JADLRE010000005.1"/>
</dbReference>
<sequence length="99" mass="10003">MKRPRGRRDAGDGSPVGRAAPGDFASPMPPRTAAVTIVGSARLGDLSGASAADRPLAAAGPGFRTVPTTFSMCGCERFRRVADVNDVAVGSAVTGWSGT</sequence>
<protein>
    <submittedName>
        <fullName evidence="2">Uncharacterized protein</fullName>
    </submittedName>
</protein>
<organism evidence="2 3">
    <name type="scientific">Nocardia abscessus</name>
    <dbReference type="NCBI Taxonomy" id="120957"/>
    <lineage>
        <taxon>Bacteria</taxon>
        <taxon>Bacillati</taxon>
        <taxon>Actinomycetota</taxon>
        <taxon>Actinomycetes</taxon>
        <taxon>Mycobacteriales</taxon>
        <taxon>Nocardiaceae</taxon>
        <taxon>Nocardia</taxon>
    </lineage>
</organism>
<gene>
    <name evidence="2" type="ORF">IU470_08055</name>
</gene>
<reference evidence="2 3" key="1">
    <citation type="submission" date="2020-10" db="EMBL/GenBank/DDBJ databases">
        <title>Identification of Nocardia species via Next-generation sequencing and recognition of intraspecies genetic diversity.</title>
        <authorList>
            <person name="Li P."/>
            <person name="Li P."/>
            <person name="Lu B."/>
        </authorList>
    </citation>
    <scope>NUCLEOTIDE SEQUENCE [LARGE SCALE GENOMIC DNA]</scope>
    <source>
        <strain evidence="2 3">N-11</strain>
    </source>
</reference>
<accession>A0ABS0C6C7</accession>
<keyword evidence="3" id="KW-1185">Reference proteome</keyword>
<evidence type="ECO:0000313" key="3">
    <source>
        <dbReference type="Proteomes" id="UP000807309"/>
    </source>
</evidence>
<proteinExistence type="predicted"/>
<dbReference type="Proteomes" id="UP000807309">
    <property type="component" value="Unassembled WGS sequence"/>
</dbReference>
<feature type="region of interest" description="Disordered" evidence="1">
    <location>
        <begin position="1"/>
        <end position="30"/>
    </location>
</feature>